<evidence type="ECO:0000256" key="1">
    <source>
        <dbReference type="SAM" id="MobiDB-lite"/>
    </source>
</evidence>
<comment type="caution">
    <text evidence="2">The sequence shown here is derived from an EMBL/GenBank/DDBJ whole genome shotgun (WGS) entry which is preliminary data.</text>
</comment>
<name>A0ABM8WD82_9BURK</name>
<accession>A0ABM8WD82</accession>
<sequence>MRCCAGDNGNAASPALQSGVIGNTENSTP</sequence>
<protein>
    <submittedName>
        <fullName evidence="2">Uncharacterized protein</fullName>
    </submittedName>
</protein>
<dbReference type="Proteomes" id="UP000721236">
    <property type="component" value="Unassembled WGS sequence"/>
</dbReference>
<evidence type="ECO:0000313" key="3">
    <source>
        <dbReference type="Proteomes" id="UP000721236"/>
    </source>
</evidence>
<evidence type="ECO:0000313" key="2">
    <source>
        <dbReference type="EMBL" id="CAG9165256.1"/>
    </source>
</evidence>
<proteinExistence type="predicted"/>
<feature type="compositionally biased region" description="Polar residues" evidence="1">
    <location>
        <begin position="20"/>
        <end position="29"/>
    </location>
</feature>
<feature type="region of interest" description="Disordered" evidence="1">
    <location>
        <begin position="1"/>
        <end position="29"/>
    </location>
</feature>
<keyword evidence="3" id="KW-1185">Reference proteome</keyword>
<gene>
    <name evidence="2" type="ORF">LMG21510_00003</name>
</gene>
<dbReference type="EMBL" id="CAJZAH010000001">
    <property type="protein sequence ID" value="CAG9165256.1"/>
    <property type="molecule type" value="Genomic_DNA"/>
</dbReference>
<organism evidence="2 3">
    <name type="scientific">Cupriavidus respiraculi</name>
    <dbReference type="NCBI Taxonomy" id="195930"/>
    <lineage>
        <taxon>Bacteria</taxon>
        <taxon>Pseudomonadati</taxon>
        <taxon>Pseudomonadota</taxon>
        <taxon>Betaproteobacteria</taxon>
        <taxon>Burkholderiales</taxon>
        <taxon>Burkholderiaceae</taxon>
        <taxon>Cupriavidus</taxon>
    </lineage>
</organism>
<reference evidence="2 3" key="1">
    <citation type="submission" date="2021-08" db="EMBL/GenBank/DDBJ databases">
        <authorList>
            <person name="Peeters C."/>
        </authorList>
    </citation>
    <scope>NUCLEOTIDE SEQUENCE [LARGE SCALE GENOMIC DNA]</scope>
    <source>
        <strain evidence="2 3">LMG 21510</strain>
    </source>
</reference>